<dbReference type="PANTHER" id="PTHR35792:SF3">
    <property type="entry name" value="IG HYPOTHETICAL 17707"/>
    <property type="match status" value="1"/>
</dbReference>
<dbReference type="InterPro" id="IPR052928">
    <property type="entry name" value="Desiccation-related_membrane"/>
</dbReference>
<sequence length="118" mass="13451">MNSKSLISGLLTGLMTGGIISLLSAPASGDETRQYMKQYNWRNVNRLLSRKGQAAVYDWRYAATEGLEAVDGLTQEMKKTYSRYKQEVEPEVESIQEQIKEISDSITELNERIRKESE</sequence>
<organism evidence="1 2">
    <name type="scientific">Salibacterium halotolerans</name>
    <dbReference type="NCBI Taxonomy" id="1884432"/>
    <lineage>
        <taxon>Bacteria</taxon>
        <taxon>Bacillati</taxon>
        <taxon>Bacillota</taxon>
        <taxon>Bacilli</taxon>
        <taxon>Bacillales</taxon>
        <taxon>Bacillaceae</taxon>
    </lineage>
</organism>
<name>A0A1I5UIY0_9BACI</name>
<dbReference type="Proteomes" id="UP000198892">
    <property type="component" value="Unassembled WGS sequence"/>
</dbReference>
<evidence type="ECO:0000313" key="2">
    <source>
        <dbReference type="Proteomes" id="UP000198892"/>
    </source>
</evidence>
<dbReference type="PANTHER" id="PTHR35792">
    <property type="entry name" value="GENERAL STRESS PROTEIN"/>
    <property type="match status" value="1"/>
</dbReference>
<dbReference type="RefSeq" id="WP_093337796.1">
    <property type="nucleotide sequence ID" value="NZ_FOXD01000013.1"/>
</dbReference>
<protein>
    <submittedName>
        <fullName evidence="1">Gas vesicle protein</fullName>
    </submittedName>
</protein>
<dbReference type="OrthoDB" id="2989636at2"/>
<dbReference type="STRING" id="1884432.SAMN05518683_11368"/>
<reference evidence="2" key="1">
    <citation type="submission" date="2016-10" db="EMBL/GenBank/DDBJ databases">
        <authorList>
            <person name="Varghese N."/>
            <person name="Submissions S."/>
        </authorList>
    </citation>
    <scope>NUCLEOTIDE SEQUENCE [LARGE SCALE GENOMIC DNA]</scope>
    <source>
        <strain evidence="2">S7</strain>
    </source>
</reference>
<accession>A0A1I5UIY0</accession>
<gene>
    <name evidence="1" type="ORF">SAMN05518683_11368</name>
</gene>
<proteinExistence type="predicted"/>
<keyword evidence="2" id="KW-1185">Reference proteome</keyword>
<dbReference type="AlphaFoldDB" id="A0A1I5UIY0"/>
<dbReference type="EMBL" id="FOXD01000013">
    <property type="protein sequence ID" value="SFP94576.1"/>
    <property type="molecule type" value="Genomic_DNA"/>
</dbReference>
<evidence type="ECO:0000313" key="1">
    <source>
        <dbReference type="EMBL" id="SFP94576.1"/>
    </source>
</evidence>